<keyword evidence="4" id="KW-0812">Transmembrane</keyword>
<dbReference type="Proteomes" id="UP000249799">
    <property type="component" value="Chromosome"/>
</dbReference>
<keyword evidence="5" id="KW-1133">Transmembrane helix</keyword>
<dbReference type="PANTHER" id="PTHR33362:SF5">
    <property type="entry name" value="C4-DICARBOXYLATE TRAP TRANSPORTER LARGE PERMEASE PROTEIN DCTM"/>
    <property type="match status" value="1"/>
</dbReference>
<evidence type="ECO:0000256" key="6">
    <source>
        <dbReference type="ARBA" id="ARBA00023136"/>
    </source>
</evidence>
<evidence type="ECO:0000313" key="7">
    <source>
        <dbReference type="EMBL" id="AWV89668.1"/>
    </source>
</evidence>
<keyword evidence="2" id="KW-1003">Cell membrane</keyword>
<dbReference type="InterPro" id="IPR004681">
    <property type="entry name" value="TRAP_DctM"/>
</dbReference>
<dbReference type="PANTHER" id="PTHR33362">
    <property type="entry name" value="SIALIC ACID TRAP TRANSPORTER PERMEASE PROTEIN SIAT-RELATED"/>
    <property type="match status" value="1"/>
</dbReference>
<evidence type="ECO:0000256" key="4">
    <source>
        <dbReference type="ARBA" id="ARBA00022692"/>
    </source>
</evidence>
<evidence type="ECO:0000256" key="5">
    <source>
        <dbReference type="ARBA" id="ARBA00022989"/>
    </source>
</evidence>
<dbReference type="PIRSF" id="PIRSF006066">
    <property type="entry name" value="HI0050"/>
    <property type="match status" value="1"/>
</dbReference>
<keyword evidence="3" id="KW-0997">Cell inner membrane</keyword>
<dbReference type="RefSeq" id="WP_111334520.1">
    <property type="nucleotide sequence ID" value="NZ_CP030032.1"/>
</dbReference>
<dbReference type="OrthoDB" id="5404879at2"/>
<evidence type="ECO:0000256" key="2">
    <source>
        <dbReference type="ARBA" id="ARBA00022475"/>
    </source>
</evidence>
<dbReference type="NCBIfam" id="TIGR00786">
    <property type="entry name" value="dctM"/>
    <property type="match status" value="1"/>
</dbReference>
<proteinExistence type="predicted"/>
<accession>A0A2Z4FLW6</accession>
<dbReference type="InterPro" id="IPR010656">
    <property type="entry name" value="DctM"/>
</dbReference>
<dbReference type="GO" id="GO:0005886">
    <property type="term" value="C:plasma membrane"/>
    <property type="evidence" value="ECO:0007669"/>
    <property type="project" value="UniProtKB-SubCell"/>
</dbReference>
<dbReference type="GO" id="GO:0022857">
    <property type="term" value="F:transmembrane transporter activity"/>
    <property type="evidence" value="ECO:0007669"/>
    <property type="project" value="TreeGrafter"/>
</dbReference>
<evidence type="ECO:0000256" key="3">
    <source>
        <dbReference type="ARBA" id="ARBA00022519"/>
    </source>
</evidence>
<dbReference type="KEGG" id="bsed:DN745_10085"/>
<gene>
    <name evidence="7" type="ORF">DN745_10085</name>
</gene>
<organism evidence="7 8">
    <name type="scientific">Bradymonas sediminis</name>
    <dbReference type="NCBI Taxonomy" id="1548548"/>
    <lineage>
        <taxon>Bacteria</taxon>
        <taxon>Deltaproteobacteria</taxon>
        <taxon>Bradymonadales</taxon>
        <taxon>Bradymonadaceae</taxon>
        <taxon>Bradymonas</taxon>
    </lineage>
</organism>
<reference evidence="7 8" key="1">
    <citation type="submission" date="2018-06" db="EMBL/GenBank/DDBJ databases">
        <title>Lujinxingia sediminis gen. nov. sp. nov., a new facultative anaerobic member of the class Deltaproteobacteria, and proposal of Lujinxingaceae fam. nov.</title>
        <authorList>
            <person name="Guo L.-Y."/>
            <person name="Li C.-M."/>
            <person name="Wang S."/>
            <person name="Du Z.-J."/>
        </authorList>
    </citation>
    <scope>NUCLEOTIDE SEQUENCE [LARGE SCALE GENOMIC DNA]</scope>
    <source>
        <strain evidence="7 8">FA350</strain>
    </source>
</reference>
<evidence type="ECO:0000256" key="1">
    <source>
        <dbReference type="ARBA" id="ARBA00004429"/>
    </source>
</evidence>
<evidence type="ECO:0000313" key="8">
    <source>
        <dbReference type="Proteomes" id="UP000249799"/>
    </source>
</evidence>
<keyword evidence="8" id="KW-1185">Reference proteome</keyword>
<dbReference type="EMBL" id="CP030032">
    <property type="protein sequence ID" value="AWV89668.1"/>
    <property type="molecule type" value="Genomic_DNA"/>
</dbReference>
<dbReference type="Pfam" id="PF06808">
    <property type="entry name" value="DctM"/>
    <property type="match status" value="1"/>
</dbReference>
<protein>
    <submittedName>
        <fullName evidence="7">TRAP transporter large permease</fullName>
    </submittedName>
</protein>
<name>A0A2Z4FLW6_9DELT</name>
<comment type="subcellular location">
    <subcellularLocation>
        <location evidence="1">Cell inner membrane</location>
        <topology evidence="1">Multi-pass membrane protein</topology>
    </subcellularLocation>
</comment>
<sequence length="432" mass="46222">MISALLGVLLLVLAFFGAPLFVILAGLAIVLFSGADTALVVLSEENYKLATSPHLITIPLFTFAGFLMAKSNAADRLVRVSDALLGWMPGGLAIVVIASCAFFTTFTGASGVTIVALGGLLFPMMVADGYPEEFSHGLITSSGSIGLLFPPSLPIILYGIVAMTSIDKLFVAGVLPGMLMVTVLGGYAVFTARRSKVARTKFEMKPAMDALWEAKWEMMVPVVVLVSIYGGFVTVAEASAIAALYVLIVEVFIFKDIAIFADDTPREDLATVIHEAMVMVGAILVILGVAMGLTNFLIQEEVPMKILAFIQVYIHSKTTFLIVLTIFLLIVGFMMDIFSAIAVVVPLITPVALEYGVDPVHLGIIFLANLEIGYITPPVGLNLFIGSLAFDKPVVYLCKTVLPFLALLLGTLMVITFWEDLSLVLVRIMGVG</sequence>
<dbReference type="AlphaFoldDB" id="A0A2Z4FLW6"/>
<keyword evidence="6" id="KW-0472">Membrane</keyword>